<dbReference type="PANTHER" id="PTHR48085">
    <property type="entry name" value="CADMIUM/ZINC-TRANSPORTING ATPASE HMA2-RELATED"/>
    <property type="match status" value="1"/>
</dbReference>
<dbReference type="GO" id="GO:0005524">
    <property type="term" value="F:ATP binding"/>
    <property type="evidence" value="ECO:0007669"/>
    <property type="project" value="InterPro"/>
</dbReference>
<evidence type="ECO:0000256" key="4">
    <source>
        <dbReference type="ARBA" id="ARBA00022989"/>
    </source>
</evidence>
<dbReference type="GO" id="GO:0019829">
    <property type="term" value="F:ATPase-coupled monoatomic cation transmembrane transporter activity"/>
    <property type="evidence" value="ECO:0007669"/>
    <property type="project" value="InterPro"/>
</dbReference>
<feature type="transmembrane region" description="Helical" evidence="6">
    <location>
        <begin position="12"/>
        <end position="29"/>
    </location>
</feature>
<name>G0EF71_PYRF1</name>
<dbReference type="InterPro" id="IPR023299">
    <property type="entry name" value="ATPase_P-typ_cyto_dom_N"/>
</dbReference>
<dbReference type="GeneID" id="11139578"/>
<evidence type="ECO:0000256" key="2">
    <source>
        <dbReference type="ARBA" id="ARBA00006024"/>
    </source>
</evidence>
<evidence type="ECO:0000256" key="1">
    <source>
        <dbReference type="ARBA" id="ARBA00004370"/>
    </source>
</evidence>
<dbReference type="Gene3D" id="3.40.1110.10">
    <property type="entry name" value="Calcium-transporting ATPase, cytoplasmic domain N"/>
    <property type="match status" value="1"/>
</dbReference>
<dbReference type="PROSITE" id="PS00154">
    <property type="entry name" value="ATPASE_E1_E2"/>
    <property type="match status" value="1"/>
</dbReference>
<evidence type="ECO:0000313" key="9">
    <source>
        <dbReference type="Proteomes" id="UP000001037"/>
    </source>
</evidence>
<comment type="similarity">
    <text evidence="2">Belongs to the cation transport ATPase (P-type) (TC 3.A.3) family. Type IB subfamily.</text>
</comment>
<dbReference type="OrthoDB" id="8588at2157"/>
<feature type="domain" description="P-type ATPase A" evidence="7">
    <location>
        <begin position="111"/>
        <end position="209"/>
    </location>
</feature>
<dbReference type="GO" id="GO:0016887">
    <property type="term" value="F:ATP hydrolysis activity"/>
    <property type="evidence" value="ECO:0007669"/>
    <property type="project" value="InterPro"/>
</dbReference>
<evidence type="ECO:0000256" key="3">
    <source>
        <dbReference type="ARBA" id="ARBA00022692"/>
    </source>
</evidence>
<feature type="transmembrane region" description="Helical" evidence="6">
    <location>
        <begin position="66"/>
        <end position="90"/>
    </location>
</feature>
<keyword evidence="5 6" id="KW-0472">Membrane</keyword>
<keyword evidence="3 6" id="KW-0812">Transmembrane</keyword>
<reference evidence="8 9" key="1">
    <citation type="journal article" date="2011" name="Stand. Genomic Sci.">
        <title>Complete genome sequence of the hyperthermophilic chemolithoautotroph Pyrolobus fumarii type strain (1A).</title>
        <authorList>
            <person name="Anderson I."/>
            <person name="Goker M."/>
            <person name="Nolan M."/>
            <person name="Lucas S."/>
            <person name="Hammon N."/>
            <person name="Deshpande S."/>
            <person name="Cheng J.F."/>
            <person name="Tapia R."/>
            <person name="Han C."/>
            <person name="Goodwin L."/>
            <person name="Pitluck S."/>
            <person name="Huntemann M."/>
            <person name="Liolios K."/>
            <person name="Ivanova N."/>
            <person name="Pagani I."/>
            <person name="Mavromatis K."/>
            <person name="Ovchinikova G."/>
            <person name="Pati A."/>
            <person name="Chen A."/>
            <person name="Palaniappan K."/>
            <person name="Land M."/>
            <person name="Hauser L."/>
            <person name="Brambilla E.M."/>
            <person name="Huber H."/>
            <person name="Yasawong M."/>
            <person name="Rohde M."/>
            <person name="Spring S."/>
            <person name="Abt B."/>
            <person name="Sikorski J."/>
            <person name="Wirth R."/>
            <person name="Detter J.C."/>
            <person name="Woyke T."/>
            <person name="Bristow J."/>
            <person name="Eisen J.A."/>
            <person name="Markowitz V."/>
            <person name="Hugenholtz P."/>
            <person name="Kyrpides N.C."/>
            <person name="Klenk H.P."/>
            <person name="Lapidus A."/>
        </authorList>
    </citation>
    <scope>NUCLEOTIDE SEQUENCE [LARGE SCALE GENOMIC DNA]</scope>
    <source>
        <strain evidence="9">DSM 11204 / 1A</strain>
    </source>
</reference>
<dbReference type="eggNOG" id="arCOG01576">
    <property type="taxonomic scope" value="Archaea"/>
</dbReference>
<dbReference type="InterPro" id="IPR001757">
    <property type="entry name" value="P_typ_ATPase"/>
</dbReference>
<sequence length="610" mass="65512">MGAHLREEEVWFWVGFGTAASASTMLAYFGHWVAGYIVLALALLLGARFAYALANGVFTVDLLMSIVGFVGHAIGAVLETSMVYVLYAVAEASEAYVESLARRRISMLESLLPSRVLVKKGKGVREEPLDEVRPGDVIIVRPGEVIPVDGVSLSPGLVDTRFVTGEHERRLVEPGDPVESGYINAGRSPLIVRALKPPSESLLAILVRTAEEVLERKTRIQRLIERIVPSYTLLVLAVFGLFVLLAGPYRGLTVLLAGCPSAFIVASSFTTVYSVSILATRSILVKGGSVLETLAHCNVVILDKTGTLTLGELRVAKVVPSNGFTARQVLKLACAAAKASRHPASQALAKECREAPEQAREEPGRGVVAVVSGHLVVMGSRGFVASHLGYEPPSPCRESKEVHVAIDGRYAGSICMEEELVENAKKVIDELRSMGLRVVIASGDRRDAVKTVADKLGVDEYYYGLKPHEKLELVRRLRARYNSPVAMLGDGINDVEALAEADVGIAVGGIDVVAEVADAILANGVTDLPKLIRYAYSFRNAITTSFAIAALVKTMSATLGLLGYLPLWVVAALGDEGATILGVLTSLLTIHTRTWEPRLATTHRTGRPHL</sequence>
<dbReference type="SUPFAM" id="SSF56784">
    <property type="entry name" value="HAD-like"/>
    <property type="match status" value="1"/>
</dbReference>
<dbReference type="PRINTS" id="PR00119">
    <property type="entry name" value="CATATPASE"/>
</dbReference>
<dbReference type="InterPro" id="IPR027256">
    <property type="entry name" value="P-typ_ATPase_IB"/>
</dbReference>
<evidence type="ECO:0000259" key="7">
    <source>
        <dbReference type="Pfam" id="PF00122"/>
    </source>
</evidence>
<dbReference type="InterPro" id="IPR018303">
    <property type="entry name" value="ATPase_P-typ_P_site"/>
</dbReference>
<comment type="subcellular location">
    <subcellularLocation>
        <location evidence="1">Membrane</location>
    </subcellularLocation>
</comment>
<protein>
    <submittedName>
        <fullName evidence="8">Heavy metal translocating P-type ATPase</fullName>
    </submittedName>
</protein>
<dbReference type="RefSeq" id="WP_014026645.1">
    <property type="nucleotide sequence ID" value="NC_015931.1"/>
</dbReference>
<dbReference type="InterPro" id="IPR059000">
    <property type="entry name" value="ATPase_P-type_domA"/>
</dbReference>
<dbReference type="InterPro" id="IPR051014">
    <property type="entry name" value="Cation_Transport_ATPase_IB"/>
</dbReference>
<organism evidence="8 9">
    <name type="scientific">Pyrolobus fumarii (strain DSM 11204 / 1A)</name>
    <dbReference type="NCBI Taxonomy" id="694429"/>
    <lineage>
        <taxon>Archaea</taxon>
        <taxon>Thermoproteota</taxon>
        <taxon>Thermoprotei</taxon>
        <taxon>Desulfurococcales</taxon>
        <taxon>Pyrodictiaceae</taxon>
        <taxon>Pyrolobus</taxon>
    </lineage>
</organism>
<dbReference type="InterPro" id="IPR008250">
    <property type="entry name" value="ATPase_P-typ_transduc_dom_A_sf"/>
</dbReference>
<dbReference type="Pfam" id="PF00122">
    <property type="entry name" value="E1-E2_ATPase"/>
    <property type="match status" value="1"/>
</dbReference>
<dbReference type="InterPro" id="IPR023298">
    <property type="entry name" value="ATPase_P-typ_TM_dom_sf"/>
</dbReference>
<dbReference type="NCBIfam" id="TIGR01512">
    <property type="entry name" value="ATPase-IB2_Cd"/>
    <property type="match status" value="1"/>
</dbReference>
<dbReference type="InterPro" id="IPR036412">
    <property type="entry name" value="HAD-like_sf"/>
</dbReference>
<feature type="transmembrane region" description="Helical" evidence="6">
    <location>
        <begin position="541"/>
        <end position="562"/>
    </location>
</feature>
<feature type="transmembrane region" description="Helical" evidence="6">
    <location>
        <begin position="227"/>
        <end position="249"/>
    </location>
</feature>
<dbReference type="Pfam" id="PF00702">
    <property type="entry name" value="Hydrolase"/>
    <property type="match status" value="1"/>
</dbReference>
<dbReference type="InterPro" id="IPR023214">
    <property type="entry name" value="HAD_sf"/>
</dbReference>
<feature type="transmembrane region" description="Helical" evidence="6">
    <location>
        <begin position="36"/>
        <end position="54"/>
    </location>
</feature>
<dbReference type="Gene3D" id="3.40.50.1000">
    <property type="entry name" value="HAD superfamily/HAD-like"/>
    <property type="match status" value="1"/>
</dbReference>
<dbReference type="SUPFAM" id="SSF81665">
    <property type="entry name" value="Calcium ATPase, transmembrane domain M"/>
    <property type="match status" value="1"/>
</dbReference>
<evidence type="ECO:0000256" key="6">
    <source>
        <dbReference type="SAM" id="Phobius"/>
    </source>
</evidence>
<dbReference type="STRING" id="694429.Pyrfu_1100"/>
<dbReference type="SUPFAM" id="SSF81653">
    <property type="entry name" value="Calcium ATPase, transduction domain A"/>
    <property type="match status" value="1"/>
</dbReference>
<feature type="transmembrane region" description="Helical" evidence="6">
    <location>
        <begin position="568"/>
        <end position="590"/>
    </location>
</feature>
<accession>G0EF71</accession>
<proteinExistence type="inferred from homology"/>
<dbReference type="NCBIfam" id="TIGR01494">
    <property type="entry name" value="ATPase_P-type"/>
    <property type="match status" value="1"/>
</dbReference>
<dbReference type="GO" id="GO:0016020">
    <property type="term" value="C:membrane"/>
    <property type="evidence" value="ECO:0007669"/>
    <property type="project" value="UniProtKB-SubCell"/>
</dbReference>
<dbReference type="AlphaFoldDB" id="G0EF71"/>
<keyword evidence="9" id="KW-1185">Reference proteome</keyword>
<gene>
    <name evidence="8" type="ordered locus">Pyrfu_1100</name>
</gene>
<dbReference type="KEGG" id="pfm:Pyrfu_1100"/>
<dbReference type="InParanoid" id="G0EF71"/>
<feature type="transmembrane region" description="Helical" evidence="6">
    <location>
        <begin position="255"/>
        <end position="279"/>
    </location>
</feature>
<dbReference type="Gene3D" id="2.70.150.10">
    <property type="entry name" value="Calcium-transporting ATPase, cytoplasmic transduction domain A"/>
    <property type="match status" value="1"/>
</dbReference>
<dbReference type="HOGENOM" id="CLU_001771_6_3_2"/>
<evidence type="ECO:0000256" key="5">
    <source>
        <dbReference type="ARBA" id="ARBA00023136"/>
    </source>
</evidence>
<dbReference type="NCBIfam" id="TIGR01525">
    <property type="entry name" value="ATPase-IB_hvy"/>
    <property type="match status" value="1"/>
</dbReference>
<dbReference type="PANTHER" id="PTHR48085:SF5">
    <property type="entry name" value="CADMIUM_ZINC-TRANSPORTING ATPASE HMA4-RELATED"/>
    <property type="match status" value="1"/>
</dbReference>
<dbReference type="EMBL" id="CP002838">
    <property type="protein sequence ID" value="AEM38968.1"/>
    <property type="molecule type" value="Genomic_DNA"/>
</dbReference>
<evidence type="ECO:0000313" key="8">
    <source>
        <dbReference type="EMBL" id="AEM38968.1"/>
    </source>
</evidence>
<keyword evidence="4 6" id="KW-1133">Transmembrane helix</keyword>
<dbReference type="Proteomes" id="UP000001037">
    <property type="component" value="Chromosome"/>
</dbReference>